<dbReference type="InterPro" id="IPR002469">
    <property type="entry name" value="Peptidase_S9B_N"/>
</dbReference>
<dbReference type="GO" id="GO:0008239">
    <property type="term" value="F:dipeptidyl-peptidase activity"/>
    <property type="evidence" value="ECO:0007669"/>
    <property type="project" value="TreeGrafter"/>
</dbReference>
<accession>A0A1N6DME3</accession>
<proteinExistence type="predicted"/>
<dbReference type="SUPFAM" id="SSF53474">
    <property type="entry name" value="alpha/beta-Hydrolases"/>
    <property type="match status" value="1"/>
</dbReference>
<reference evidence="5" key="1">
    <citation type="submission" date="2016-11" db="EMBL/GenBank/DDBJ databases">
        <authorList>
            <person name="Varghese N."/>
            <person name="Submissions S."/>
        </authorList>
    </citation>
    <scope>NUCLEOTIDE SEQUENCE [LARGE SCALE GENOMIC DNA]</scope>
    <source>
        <strain evidence="5">DSM 15292</strain>
    </source>
</reference>
<dbReference type="EMBL" id="FSRC01000001">
    <property type="protein sequence ID" value="SIN71926.1"/>
    <property type="molecule type" value="Genomic_DNA"/>
</dbReference>
<feature type="region of interest" description="Disordered" evidence="1">
    <location>
        <begin position="124"/>
        <end position="154"/>
    </location>
</feature>
<dbReference type="GO" id="GO:0006508">
    <property type="term" value="P:proteolysis"/>
    <property type="evidence" value="ECO:0007669"/>
    <property type="project" value="InterPro"/>
</dbReference>
<gene>
    <name evidence="4" type="ORF">SAMN05444394_1142</name>
</gene>
<evidence type="ECO:0000313" key="4">
    <source>
        <dbReference type="EMBL" id="SIN71926.1"/>
    </source>
</evidence>
<feature type="domain" description="Dipeptidylpeptidase IV N-terminal" evidence="3">
    <location>
        <begin position="135"/>
        <end position="453"/>
    </location>
</feature>
<feature type="domain" description="Peptidase S9 prolyl oligopeptidase catalytic" evidence="2">
    <location>
        <begin position="540"/>
        <end position="718"/>
    </location>
</feature>
<dbReference type="Pfam" id="PF00930">
    <property type="entry name" value="DPPIV_N"/>
    <property type="match status" value="1"/>
</dbReference>
<evidence type="ECO:0000256" key="1">
    <source>
        <dbReference type="SAM" id="MobiDB-lite"/>
    </source>
</evidence>
<protein>
    <submittedName>
        <fullName evidence="4">Dipeptidyl-peptidase-4</fullName>
    </submittedName>
</protein>
<dbReference type="InterPro" id="IPR001375">
    <property type="entry name" value="Peptidase_S9_cat"/>
</dbReference>
<keyword evidence="5" id="KW-1185">Reference proteome</keyword>
<evidence type="ECO:0000313" key="5">
    <source>
        <dbReference type="Proteomes" id="UP000185221"/>
    </source>
</evidence>
<dbReference type="GO" id="GO:0008236">
    <property type="term" value="F:serine-type peptidase activity"/>
    <property type="evidence" value="ECO:0007669"/>
    <property type="project" value="InterPro"/>
</dbReference>
<name>A0A1N6DME3_9BACT</name>
<dbReference type="Gene3D" id="3.40.50.1820">
    <property type="entry name" value="alpha/beta hydrolase"/>
    <property type="match status" value="1"/>
</dbReference>
<dbReference type="InterPro" id="IPR050278">
    <property type="entry name" value="Serine_Prot_S9B/DPPIV"/>
</dbReference>
<evidence type="ECO:0000259" key="2">
    <source>
        <dbReference type="Pfam" id="PF00326"/>
    </source>
</evidence>
<dbReference type="Proteomes" id="UP000185221">
    <property type="component" value="Unassembled WGS sequence"/>
</dbReference>
<dbReference type="Pfam" id="PF00326">
    <property type="entry name" value="Peptidase_S9"/>
    <property type="match status" value="1"/>
</dbReference>
<sequence length="735" mass="83488">MLSEFYFKNDLFDQELIPLIIIGSYFRIKNSNIGVEIFNPNYFMKNKFFLGMAVAIATTISMTQAQDKLKSMPGYEQYQKVAPQIYSSVKSGAINADWNEEGNAFEYTLDGKRFSYSIKSKSSTELGEATPTPRRRYNGPARGRQYDSAESPDGQLKAFTKDRNMYLSNPDGSNVMAITTDGNEENQVKYGIATWVYGEELGQNTAMWWSPDSKKIAFYRFVEKDVKKYYVLLDQLSLYDSLEIEAYPKVGEPNLPVDLMVYDLETKEITELDIRDGKPFNDGDLGTYIYGMSWTPDGKELLFHSTNRLQNIMELRAADPETGKSRTVIREEWLPSFVVNTPEMVVLEDGEHFIWASERSGFKNYYLYNFDGTLVNEITSHPFEVANIVQVDEEKGQLYYMARSGENHMLMQLHRVKLDGTKDIRLTDPTLNHAVSIAPGGKYFVDVAQAHDVAPFSNLVDAKGKVVAELAKSDMSKFEELGLKKVEVYTFTSADGVTELHGMIHFPSNFDPSKKYPVILSNYGGPATNAFRETFVYPDPLTEYGFLVLNIDGRNVRGRGKKLLDQLYRNLGLVEMDDFAEGIKALHDRPYFDQDRVGVYGTSYGGTTSATMLLRFPELIHAAVANSSVTDWRNYDNIYTERFMGTLETNLEGYNRFSLMDMADQLQGELLLFYGTADNNVHPSNTLQLIKAFQNAGKSIEVQIAPDGGHTALNRERMMEFFIEHLVTDYQKVVR</sequence>
<dbReference type="AlphaFoldDB" id="A0A1N6DME3"/>
<dbReference type="PANTHER" id="PTHR11731:SF193">
    <property type="entry name" value="DIPEPTIDYL PEPTIDASE 9"/>
    <property type="match status" value="1"/>
</dbReference>
<dbReference type="STRING" id="226505.SAMN05444394_1142"/>
<dbReference type="InterPro" id="IPR029058">
    <property type="entry name" value="AB_hydrolase_fold"/>
</dbReference>
<organism evidence="4 5">
    <name type="scientific">Algoriphagus halophilus</name>
    <dbReference type="NCBI Taxonomy" id="226505"/>
    <lineage>
        <taxon>Bacteria</taxon>
        <taxon>Pseudomonadati</taxon>
        <taxon>Bacteroidota</taxon>
        <taxon>Cytophagia</taxon>
        <taxon>Cytophagales</taxon>
        <taxon>Cyclobacteriaceae</taxon>
        <taxon>Algoriphagus</taxon>
    </lineage>
</organism>
<dbReference type="PANTHER" id="PTHR11731">
    <property type="entry name" value="PROTEASE FAMILY S9B,C DIPEPTIDYL-PEPTIDASE IV-RELATED"/>
    <property type="match status" value="1"/>
</dbReference>
<evidence type="ECO:0000259" key="3">
    <source>
        <dbReference type="Pfam" id="PF00930"/>
    </source>
</evidence>
<dbReference type="Gene3D" id="2.140.10.30">
    <property type="entry name" value="Dipeptidylpeptidase IV, N-terminal domain"/>
    <property type="match status" value="1"/>
</dbReference>
<dbReference type="SUPFAM" id="SSF82171">
    <property type="entry name" value="DPP6 N-terminal domain-like"/>
    <property type="match status" value="1"/>
</dbReference>